<evidence type="ECO:0000256" key="2">
    <source>
        <dbReference type="SAM" id="MobiDB-lite"/>
    </source>
</evidence>
<dbReference type="Proteomes" id="UP000007013">
    <property type="component" value="Chromosome"/>
</dbReference>
<dbReference type="AlphaFoldDB" id="B1ZRY5"/>
<accession>B1ZRY5</accession>
<dbReference type="InterPro" id="IPR052043">
    <property type="entry name" value="PolySaccharide_Degr_Enz"/>
</dbReference>
<dbReference type="EMBL" id="CP001032">
    <property type="protein sequence ID" value="ACB74661.1"/>
    <property type="molecule type" value="Genomic_DNA"/>
</dbReference>
<feature type="signal peptide" evidence="3">
    <location>
        <begin position="1"/>
        <end position="25"/>
    </location>
</feature>
<dbReference type="InterPro" id="IPR008928">
    <property type="entry name" value="6-hairpin_glycosidase_sf"/>
</dbReference>
<keyword evidence="3" id="KW-0732">Signal</keyword>
<feature type="chain" id="PRO_5002772639" evidence="3">
    <location>
        <begin position="26"/>
        <end position="823"/>
    </location>
</feature>
<gene>
    <name evidence="4" type="ordered locus">Oter_1376</name>
</gene>
<dbReference type="SUPFAM" id="SSF110296">
    <property type="entry name" value="Oligoxyloglucan reducing end-specific cellobiohydrolase"/>
    <property type="match status" value="1"/>
</dbReference>
<dbReference type="PANTHER" id="PTHR33886">
    <property type="entry name" value="UNSATURATED RHAMNOGALACTURONAN HYDROLASE (EUROFUNG)"/>
    <property type="match status" value="1"/>
</dbReference>
<dbReference type="GO" id="GO:0005975">
    <property type="term" value="P:carbohydrate metabolic process"/>
    <property type="evidence" value="ECO:0007669"/>
    <property type="project" value="InterPro"/>
</dbReference>
<sequence length="823" mass="91133">MPLRPLLTPFRLAACFLASSGLAAAATAPIARVLPIAPAAYAGSSVNVVANTRSAIVTHSTLQYAAFYDADGFLVLAQRPLGADVWTTQRTPHRANVADAHNSISLAVDGAGFLHVAWDHHNSPLHYARVVTSGTIDLGEPTAMTGEREQHVTYPQFHLLPNGDLLFTYRDGESGNGALVLNRYITTTRKWSVVQPNLIDGEGQRSPYADLTVDRQGTLHLAWIWRDSPNVASNHDLAYAQSKDAGVTWTRTDGTPLALPITAATAEYALRIPTHHNLMNPPSIDTDGAGRPFLCSYWSETPESAPRFAIVRFDGTAWKIIPGPAREQTFQLAGGGTKHPPISRALFLVDTTWDRPGLHLIYRDDARDGHIMLATSPGHNGGEWSIRELYSEPVGGWEPSVDPVNWRRLTQVHLLVQSVEQRDGNDAQAAAAATPIASLIWAPAIARMRSEQAAGPAAAATGDQAPDHPGDARVTSDNRAIDPTAARALAQRVADWQWAHFPPAERHHPRDWVIAPFYLGVLALDRISPDHHNREKMLQQAEAIGWQPHARIYHADDHCVIQAYLELYPHYREPRMMEPSKQRLDQILANPSTALFDWGTPACTEHWSWCDALFMAPVAWLQVWQETKDPRYLDFMNREWWLTTRRLYGASVGFYFRDESYLDLREPNGKAIHWSRGNGWVFAGLARVLDLFPKDHPDYPRYVQLYRDMARAVLAAQQPDGLWRVGLLDPAAHTVRETSGSSFFTFGLAWGVNRGLLDRAEAEPAVRRAWNALTNCVTPEGKLEHVQPIGAAPEGFDPHHTNVFAVGAFLLAASEVYPLSGGK</sequence>
<dbReference type="Pfam" id="PF15892">
    <property type="entry name" value="BNR_4"/>
    <property type="match status" value="1"/>
</dbReference>
<protein>
    <submittedName>
        <fullName evidence="4">Glycosyl hydrolase family 88</fullName>
    </submittedName>
</protein>
<dbReference type="SUPFAM" id="SSF48208">
    <property type="entry name" value="Six-hairpin glycosidases"/>
    <property type="match status" value="1"/>
</dbReference>
<dbReference type="RefSeq" id="WP_012374199.1">
    <property type="nucleotide sequence ID" value="NC_010571.1"/>
</dbReference>
<keyword evidence="1 4" id="KW-0378">Hydrolase</keyword>
<dbReference type="Gene3D" id="1.50.10.10">
    <property type="match status" value="1"/>
</dbReference>
<dbReference type="HOGENOM" id="CLU_344140_0_0_0"/>
<dbReference type="PANTHER" id="PTHR33886:SF8">
    <property type="entry name" value="UNSATURATED RHAMNOGALACTURONAN HYDROLASE (EUROFUNG)"/>
    <property type="match status" value="1"/>
</dbReference>
<evidence type="ECO:0000313" key="4">
    <source>
        <dbReference type="EMBL" id="ACB74661.1"/>
    </source>
</evidence>
<dbReference type="InterPro" id="IPR012341">
    <property type="entry name" value="6hp_glycosidase-like_sf"/>
</dbReference>
<dbReference type="InterPro" id="IPR010905">
    <property type="entry name" value="Glyco_hydro_88"/>
</dbReference>
<dbReference type="KEGG" id="ote:Oter_1376"/>
<evidence type="ECO:0000256" key="3">
    <source>
        <dbReference type="SAM" id="SignalP"/>
    </source>
</evidence>
<reference evidence="4 5" key="1">
    <citation type="journal article" date="2011" name="J. Bacteriol.">
        <title>Genome sequence of the verrucomicrobium Opitutus terrae PB90-1, an abundant inhabitant of rice paddy soil ecosystems.</title>
        <authorList>
            <person name="van Passel M.W."/>
            <person name="Kant R."/>
            <person name="Palva A."/>
            <person name="Copeland A."/>
            <person name="Lucas S."/>
            <person name="Lapidus A."/>
            <person name="Glavina del Rio T."/>
            <person name="Pitluck S."/>
            <person name="Goltsman E."/>
            <person name="Clum A."/>
            <person name="Sun H."/>
            <person name="Schmutz J."/>
            <person name="Larimer F.W."/>
            <person name="Land M.L."/>
            <person name="Hauser L."/>
            <person name="Kyrpides N."/>
            <person name="Mikhailova N."/>
            <person name="Richardson P.P."/>
            <person name="Janssen P.H."/>
            <person name="de Vos W.M."/>
            <person name="Smidt H."/>
        </authorList>
    </citation>
    <scope>NUCLEOTIDE SEQUENCE [LARGE SCALE GENOMIC DNA]</scope>
    <source>
        <strain evidence="5">DSM 11246 / JCM 15787 / PB90-1</strain>
    </source>
</reference>
<dbReference type="GO" id="GO:0016787">
    <property type="term" value="F:hydrolase activity"/>
    <property type="evidence" value="ECO:0007669"/>
    <property type="project" value="UniProtKB-KW"/>
</dbReference>
<dbReference type="STRING" id="452637.Oter_1376"/>
<proteinExistence type="predicted"/>
<organism evidence="4 5">
    <name type="scientific">Opitutus terrae (strain DSM 11246 / JCM 15787 / PB90-1)</name>
    <dbReference type="NCBI Taxonomy" id="452637"/>
    <lineage>
        <taxon>Bacteria</taxon>
        <taxon>Pseudomonadati</taxon>
        <taxon>Verrucomicrobiota</taxon>
        <taxon>Opitutia</taxon>
        <taxon>Opitutales</taxon>
        <taxon>Opitutaceae</taxon>
        <taxon>Opitutus</taxon>
    </lineage>
</organism>
<feature type="compositionally biased region" description="Low complexity" evidence="2">
    <location>
        <begin position="452"/>
        <end position="464"/>
    </location>
</feature>
<feature type="compositionally biased region" description="Basic and acidic residues" evidence="2">
    <location>
        <begin position="465"/>
        <end position="477"/>
    </location>
</feature>
<dbReference type="OrthoDB" id="223410at2"/>
<keyword evidence="5" id="KW-1185">Reference proteome</keyword>
<name>B1ZRY5_OPITP</name>
<feature type="region of interest" description="Disordered" evidence="2">
    <location>
        <begin position="452"/>
        <end position="477"/>
    </location>
</feature>
<dbReference type="eggNOG" id="COG4225">
    <property type="taxonomic scope" value="Bacteria"/>
</dbReference>
<dbReference type="Pfam" id="PF07470">
    <property type="entry name" value="Glyco_hydro_88"/>
    <property type="match status" value="1"/>
</dbReference>
<evidence type="ECO:0000256" key="1">
    <source>
        <dbReference type="ARBA" id="ARBA00022801"/>
    </source>
</evidence>
<evidence type="ECO:0000313" key="5">
    <source>
        <dbReference type="Proteomes" id="UP000007013"/>
    </source>
</evidence>
<dbReference type="CAZy" id="GH105">
    <property type="family name" value="Glycoside Hydrolase Family 105"/>
</dbReference>